<feature type="transmembrane region" description="Helical" evidence="1">
    <location>
        <begin position="105"/>
        <end position="133"/>
    </location>
</feature>
<evidence type="ECO:0000313" key="3">
    <source>
        <dbReference type="Proteomes" id="UP000678228"/>
    </source>
</evidence>
<organism evidence="2 3">
    <name type="scientific">Halalkalibacter suaedae</name>
    <dbReference type="NCBI Taxonomy" id="2822140"/>
    <lineage>
        <taxon>Bacteria</taxon>
        <taxon>Bacillati</taxon>
        <taxon>Bacillota</taxon>
        <taxon>Bacilli</taxon>
        <taxon>Bacillales</taxon>
        <taxon>Bacillaceae</taxon>
        <taxon>Halalkalibacter</taxon>
    </lineage>
</organism>
<evidence type="ECO:0000256" key="1">
    <source>
        <dbReference type="SAM" id="Phobius"/>
    </source>
</evidence>
<keyword evidence="1" id="KW-0812">Transmembrane</keyword>
<name>A0A940WZ69_9BACI</name>
<dbReference type="Pfam" id="PF06695">
    <property type="entry name" value="Sm_multidrug_ex"/>
    <property type="match status" value="1"/>
</dbReference>
<dbReference type="AlphaFoldDB" id="A0A940WZ69"/>
<feature type="transmembrane region" description="Helical" evidence="1">
    <location>
        <begin position="12"/>
        <end position="31"/>
    </location>
</feature>
<keyword evidence="1" id="KW-0472">Membrane</keyword>
<dbReference type="EMBL" id="JAGKSQ010000003">
    <property type="protein sequence ID" value="MBP3951405.1"/>
    <property type="molecule type" value="Genomic_DNA"/>
</dbReference>
<keyword evidence="3" id="KW-1185">Reference proteome</keyword>
<dbReference type="RefSeq" id="WP_210597088.1">
    <property type="nucleotide sequence ID" value="NZ_JAGKSQ010000003.1"/>
</dbReference>
<accession>A0A940WZ69</accession>
<proteinExistence type="predicted"/>
<comment type="caution">
    <text evidence="2">The sequence shown here is derived from an EMBL/GenBank/DDBJ whole genome shotgun (WGS) entry which is preliminary data.</text>
</comment>
<keyword evidence="1" id="KW-1133">Transmembrane helix</keyword>
<dbReference type="PANTHER" id="PTHR36007:SF2">
    <property type="entry name" value="TRANSPORT PROTEIN-RELATED"/>
    <property type="match status" value="1"/>
</dbReference>
<feature type="transmembrane region" description="Helical" evidence="1">
    <location>
        <begin position="51"/>
        <end position="69"/>
    </location>
</feature>
<sequence>MKEEIKQYIFENFEFLPPELLVFFISALPILELRGGIPVAHQLGLSYWEALFYGIGGNLLPIIPILVFFRPISKWMLRFNLYKRFYDWLYNRTIKKSDNVERFGAIGLILFTAVPLPTTGAYSACLAAILFFIPIRFAFFAICSGVIIAGVSIASVMYAVF</sequence>
<gene>
    <name evidence="2" type="ORF">J7W16_09680</name>
</gene>
<evidence type="ECO:0000313" key="2">
    <source>
        <dbReference type="EMBL" id="MBP3951405.1"/>
    </source>
</evidence>
<dbReference type="InterPro" id="IPR009577">
    <property type="entry name" value="Sm_multidrug_ex"/>
</dbReference>
<reference evidence="2" key="1">
    <citation type="submission" date="2021-03" db="EMBL/GenBank/DDBJ databases">
        <title>Bacillus suaedae sp. nov., isolated from Suaeda aralocaspica.</title>
        <authorList>
            <person name="Lei R.F.R."/>
        </authorList>
    </citation>
    <scope>NUCLEOTIDE SEQUENCE</scope>
    <source>
        <strain evidence="2">YZJH907-2</strain>
    </source>
</reference>
<dbReference type="Proteomes" id="UP000678228">
    <property type="component" value="Unassembled WGS sequence"/>
</dbReference>
<feature type="transmembrane region" description="Helical" evidence="1">
    <location>
        <begin position="139"/>
        <end position="160"/>
    </location>
</feature>
<protein>
    <submittedName>
        <fullName evidence="2">Small multi-drug export protein</fullName>
    </submittedName>
</protein>
<dbReference type="PANTHER" id="PTHR36007">
    <property type="entry name" value="TRANSPORT PROTEIN-RELATED"/>
    <property type="match status" value="1"/>
</dbReference>